<dbReference type="GO" id="GO:0006955">
    <property type="term" value="P:immune response"/>
    <property type="evidence" value="ECO:0007669"/>
    <property type="project" value="TreeGrafter"/>
</dbReference>
<protein>
    <recommendedName>
        <fullName evidence="2">C-X-C chemokine receptor type 3</fullName>
    </recommendedName>
    <alternativeName>
        <fullName evidence="15">Interferon-inducible protein 10 receptor</fullName>
    </alternativeName>
</protein>
<dbReference type="GO" id="GO:0007204">
    <property type="term" value="P:positive regulation of cytosolic calcium ion concentration"/>
    <property type="evidence" value="ECO:0007669"/>
    <property type="project" value="TreeGrafter"/>
</dbReference>
<evidence type="ECO:0000256" key="4">
    <source>
        <dbReference type="ARBA" id="ARBA00022500"/>
    </source>
</evidence>
<comment type="caution">
    <text evidence="19">The sequence shown here is derived from an EMBL/GenBank/DDBJ whole genome shotgun (WGS) entry which is preliminary data.</text>
</comment>
<dbReference type="PANTHER" id="PTHR10489">
    <property type="entry name" value="CELL ADHESION MOLECULE"/>
    <property type="match status" value="1"/>
</dbReference>
<evidence type="ECO:0000256" key="17">
    <source>
        <dbReference type="SAM" id="Phobius"/>
    </source>
</evidence>
<dbReference type="FunFam" id="1.20.1070.10:FF:000159">
    <property type="entry name" value="C-X-C chemokine receptor type 3"/>
    <property type="match status" value="1"/>
</dbReference>
<feature type="transmembrane region" description="Helical" evidence="17">
    <location>
        <begin position="439"/>
        <end position="464"/>
    </location>
</feature>
<dbReference type="InterPro" id="IPR050119">
    <property type="entry name" value="CCR1-9-like"/>
</dbReference>
<feature type="domain" description="G-protein coupled receptors family 1 profile" evidence="18">
    <location>
        <begin position="283"/>
        <end position="540"/>
    </location>
</feature>
<dbReference type="AlphaFoldDB" id="A0A5J5DEI5"/>
<evidence type="ECO:0000259" key="18">
    <source>
        <dbReference type="PROSITE" id="PS50262"/>
    </source>
</evidence>
<dbReference type="GO" id="GO:0019722">
    <property type="term" value="P:calcium-mediated signaling"/>
    <property type="evidence" value="ECO:0007669"/>
    <property type="project" value="TreeGrafter"/>
</dbReference>
<feature type="transmembrane region" description="Helical" evidence="17">
    <location>
        <begin position="267"/>
        <end position="292"/>
    </location>
</feature>
<comment type="similarity">
    <text evidence="16">Belongs to the G-protein coupled receptor 1 family.</text>
</comment>
<feature type="transmembrane region" description="Helical" evidence="17">
    <location>
        <begin position="476"/>
        <end position="494"/>
    </location>
</feature>
<evidence type="ECO:0000313" key="20">
    <source>
        <dbReference type="Proteomes" id="UP000327493"/>
    </source>
</evidence>
<evidence type="ECO:0000256" key="12">
    <source>
        <dbReference type="ARBA" id="ARBA00023170"/>
    </source>
</evidence>
<feature type="transmembrane region" description="Helical" evidence="17">
    <location>
        <begin position="528"/>
        <end position="547"/>
    </location>
</feature>
<dbReference type="Gene3D" id="1.20.1070.10">
    <property type="entry name" value="Rhodopsin 7-helix transmembrane proteins"/>
    <property type="match status" value="1"/>
</dbReference>
<dbReference type="InterPro" id="IPR017452">
    <property type="entry name" value="GPCR_Rhodpsn_7TM"/>
</dbReference>
<proteinExistence type="inferred from homology"/>
<organism evidence="19 20">
    <name type="scientific">Etheostoma spectabile</name>
    <name type="common">orangethroat darter</name>
    <dbReference type="NCBI Taxonomy" id="54343"/>
    <lineage>
        <taxon>Eukaryota</taxon>
        <taxon>Metazoa</taxon>
        <taxon>Chordata</taxon>
        <taxon>Craniata</taxon>
        <taxon>Vertebrata</taxon>
        <taxon>Euteleostomi</taxon>
        <taxon>Actinopterygii</taxon>
        <taxon>Neopterygii</taxon>
        <taxon>Teleostei</taxon>
        <taxon>Neoteleostei</taxon>
        <taxon>Acanthomorphata</taxon>
        <taxon>Eupercaria</taxon>
        <taxon>Perciformes</taxon>
        <taxon>Percoidei</taxon>
        <taxon>Percidae</taxon>
        <taxon>Etheostomatinae</taxon>
        <taxon>Etheostoma</taxon>
    </lineage>
</organism>
<dbReference type="InterPro" id="IPR000355">
    <property type="entry name" value="Chemokine_rcpt"/>
</dbReference>
<name>A0A5J5DEI5_9PERO</name>
<dbReference type="GO" id="GO:0019957">
    <property type="term" value="F:C-C chemokine binding"/>
    <property type="evidence" value="ECO:0007669"/>
    <property type="project" value="TreeGrafter"/>
</dbReference>
<dbReference type="Proteomes" id="UP000327493">
    <property type="component" value="Chromosome 6"/>
</dbReference>
<keyword evidence="12 16" id="KW-0675">Receptor</keyword>
<feature type="transmembrane region" description="Helical" evidence="17">
    <location>
        <begin position="343"/>
        <end position="360"/>
    </location>
</feature>
<dbReference type="PRINTS" id="PR00237">
    <property type="entry name" value="GPCRRHODOPSN"/>
</dbReference>
<evidence type="ECO:0000256" key="5">
    <source>
        <dbReference type="ARBA" id="ARBA00022641"/>
    </source>
</evidence>
<keyword evidence="4" id="KW-0145">Chemotaxis</keyword>
<keyword evidence="11" id="KW-1015">Disulfide bond</keyword>
<keyword evidence="3" id="KW-1003">Cell membrane</keyword>
<dbReference type="GO" id="GO:0016494">
    <property type="term" value="F:C-X-C chemokine receptor activity"/>
    <property type="evidence" value="ECO:0007669"/>
    <property type="project" value="InterPro"/>
</dbReference>
<dbReference type="PRINTS" id="PR01532">
    <property type="entry name" value="CXCCHMKINER3"/>
</dbReference>
<evidence type="ECO:0000256" key="14">
    <source>
        <dbReference type="ARBA" id="ARBA00023224"/>
    </source>
</evidence>
<dbReference type="EMBL" id="VOFY01000006">
    <property type="protein sequence ID" value="KAA8591706.1"/>
    <property type="molecule type" value="Genomic_DNA"/>
</dbReference>
<evidence type="ECO:0000256" key="16">
    <source>
        <dbReference type="RuleBase" id="RU000688"/>
    </source>
</evidence>
<keyword evidence="9 16" id="KW-0297">G-protein coupled receptor</keyword>
<dbReference type="SUPFAM" id="SSF81321">
    <property type="entry name" value="Family A G protein-coupled receptor-like"/>
    <property type="match status" value="1"/>
</dbReference>
<reference evidence="19 20" key="1">
    <citation type="submission" date="2019-08" db="EMBL/GenBank/DDBJ databases">
        <title>A chromosome-level genome assembly, high-density linkage maps, and genome scans reveal the genomic architecture of hybrid incompatibilities underlying speciation via character displacement in darters (Percidae: Etheostominae).</title>
        <authorList>
            <person name="Moran R.L."/>
            <person name="Catchen J.M."/>
            <person name="Fuller R.C."/>
        </authorList>
    </citation>
    <scope>NUCLEOTIDE SEQUENCE [LARGE SCALE GENOMIC DNA]</scope>
    <source>
        <strain evidence="19">EspeVRDwgs_2016</strain>
        <tissue evidence="19">Muscle</tissue>
    </source>
</reference>
<keyword evidence="13" id="KW-0325">Glycoprotein</keyword>
<dbReference type="PRINTS" id="PR00657">
    <property type="entry name" value="CCCHEMOKINER"/>
</dbReference>
<feature type="transmembrane region" description="Helical" evidence="17">
    <location>
        <begin position="304"/>
        <end position="323"/>
    </location>
</feature>
<evidence type="ECO:0000256" key="1">
    <source>
        <dbReference type="ARBA" id="ARBA00004651"/>
    </source>
</evidence>
<keyword evidence="20" id="KW-1185">Reference proteome</keyword>
<dbReference type="GO" id="GO:0009897">
    <property type="term" value="C:external side of plasma membrane"/>
    <property type="evidence" value="ECO:0007669"/>
    <property type="project" value="TreeGrafter"/>
</dbReference>
<dbReference type="Pfam" id="PF00001">
    <property type="entry name" value="7tm_1"/>
    <property type="match status" value="1"/>
</dbReference>
<dbReference type="GO" id="GO:0016493">
    <property type="term" value="F:C-C chemokine receptor activity"/>
    <property type="evidence" value="ECO:0007669"/>
    <property type="project" value="TreeGrafter"/>
</dbReference>
<comment type="subcellular location">
    <subcellularLocation>
        <location evidence="1">Cell membrane</location>
        <topology evidence="1">Multi-pass membrane protein</topology>
    </subcellularLocation>
</comment>
<evidence type="ECO:0000256" key="9">
    <source>
        <dbReference type="ARBA" id="ARBA00023040"/>
    </source>
</evidence>
<feature type="transmembrane region" description="Helical" evidence="17">
    <location>
        <begin position="381"/>
        <end position="405"/>
    </location>
</feature>
<evidence type="ECO:0000313" key="19">
    <source>
        <dbReference type="EMBL" id="KAA8591706.1"/>
    </source>
</evidence>
<dbReference type="GO" id="GO:0002685">
    <property type="term" value="P:regulation of leukocyte migration"/>
    <property type="evidence" value="ECO:0007669"/>
    <property type="project" value="InterPro"/>
</dbReference>
<keyword evidence="14 16" id="KW-0807">Transducer</keyword>
<evidence type="ECO:0000256" key="3">
    <source>
        <dbReference type="ARBA" id="ARBA00022475"/>
    </source>
</evidence>
<dbReference type="PROSITE" id="PS00237">
    <property type="entry name" value="G_PROTEIN_RECEP_F1_1"/>
    <property type="match status" value="1"/>
</dbReference>
<keyword evidence="6" id="KW-0037">Angiogenesis</keyword>
<evidence type="ECO:0000256" key="7">
    <source>
        <dbReference type="ARBA" id="ARBA00022692"/>
    </source>
</evidence>
<dbReference type="InterPro" id="IPR004070">
    <property type="entry name" value="Chemokine_CXCR3"/>
</dbReference>
<evidence type="ECO:0000256" key="13">
    <source>
        <dbReference type="ARBA" id="ARBA00023180"/>
    </source>
</evidence>
<keyword evidence="8 17" id="KW-1133">Transmembrane helix</keyword>
<evidence type="ECO:0000256" key="15">
    <source>
        <dbReference type="ARBA" id="ARBA00030908"/>
    </source>
</evidence>
<evidence type="ECO:0000256" key="8">
    <source>
        <dbReference type="ARBA" id="ARBA00022989"/>
    </source>
</evidence>
<gene>
    <name evidence="19" type="ORF">FQN60_017080</name>
</gene>
<keyword evidence="10 17" id="KW-0472">Membrane</keyword>
<dbReference type="PROSITE" id="PS50262">
    <property type="entry name" value="G_PROTEIN_RECEP_F1_2"/>
    <property type="match status" value="1"/>
</dbReference>
<dbReference type="GO" id="GO:0006954">
    <property type="term" value="P:inflammatory response"/>
    <property type="evidence" value="ECO:0007669"/>
    <property type="project" value="InterPro"/>
</dbReference>
<evidence type="ECO:0000256" key="10">
    <source>
        <dbReference type="ARBA" id="ARBA00023136"/>
    </source>
</evidence>
<keyword evidence="7 16" id="KW-0812">Transmembrane</keyword>
<dbReference type="InterPro" id="IPR000276">
    <property type="entry name" value="GPCR_Rhodpsn"/>
</dbReference>
<keyword evidence="5" id="KW-0765">Sulfation</keyword>
<dbReference type="PANTHER" id="PTHR10489:SF671">
    <property type="entry name" value="C-X-C CHEMOKINE RECEPTOR TYPE 3"/>
    <property type="match status" value="1"/>
</dbReference>
<accession>A0A5J5DEI5</accession>
<evidence type="ECO:0000256" key="2">
    <source>
        <dbReference type="ARBA" id="ARBA00020038"/>
    </source>
</evidence>
<dbReference type="GO" id="GO:0060326">
    <property type="term" value="P:cell chemotaxis"/>
    <property type="evidence" value="ECO:0007669"/>
    <property type="project" value="TreeGrafter"/>
</dbReference>
<evidence type="ECO:0000256" key="6">
    <source>
        <dbReference type="ARBA" id="ARBA00022657"/>
    </source>
</evidence>
<evidence type="ECO:0000256" key="11">
    <source>
        <dbReference type="ARBA" id="ARBA00023157"/>
    </source>
</evidence>
<sequence>MFLKLGRYTSITYCQLTTKPFNGINLIPTGTDAPVVLVFMAVSSNRLMRILSGRCCTCSSVRSGVETVYTPLLSPMDHTPRLKQLSFLDDAKQDEAYTVVAQLADRLSALSAATGTGKPGGVKRSISAIKENYSSSGFKCRLQVSSLGRFRFDRLFDCLRKDSHALLSARWGFCLISVCFLCGGPIDVVIRDTGSLELISANLVNLLTEETTISKDYNLSLLMEELKWNGNLDDLYELSVNYSDDNYSCCEGGNVCNLEEGMHFEAMFIPVLYSVAFVVGVLGNGVLLGVLVQSRRTWSVTDTFILHLGVADVLLLVTLPLWAAQSAQHTGWTFGTPLCKITGAVFTINFYCGIFLLACISLDRYLSIVHATQMYSRRKPWVVQVSCLVVWLFSLLLSIPDWIFLDAVKDDRRRKTECIPNYFAFNSESVSDWRLASRLLYHTVGFLLPSAVLIFCYSCILRRLRCGSQGLQKQKAFKVIVAVVVVFFLCWTPYNITLMMDTLHSNNTSGGCGVRTILEKAKIVTSSIGYLHCSLNPILYAFVGVKFRRQLLDILRSLGCKLKTTAKVKSVGTSRRSSIWSESADTSNSIAI</sequence>
<dbReference type="CDD" id="cd15180">
    <property type="entry name" value="7tmA_CXCR3"/>
    <property type="match status" value="1"/>
</dbReference>
<dbReference type="GO" id="GO:0001525">
    <property type="term" value="P:angiogenesis"/>
    <property type="evidence" value="ECO:0007669"/>
    <property type="project" value="UniProtKB-KW"/>
</dbReference>